<evidence type="ECO:0000313" key="4">
    <source>
        <dbReference type="Proteomes" id="UP000320390"/>
    </source>
</evidence>
<dbReference type="RefSeq" id="WP_145198433.1">
    <property type="nucleotide sequence ID" value="NZ_CP036434.1"/>
</dbReference>
<dbReference type="InterPro" id="IPR036291">
    <property type="entry name" value="NAD(P)-bd_dom_sf"/>
</dbReference>
<dbReference type="GO" id="GO:0004029">
    <property type="term" value="F:aldehyde dehydrogenase (NAD+) activity"/>
    <property type="evidence" value="ECO:0007669"/>
    <property type="project" value="TreeGrafter"/>
</dbReference>
<dbReference type="OrthoDB" id="9809586at2"/>
<feature type="domain" description="NAD-dependent epimerase/dehydratase" evidence="2">
    <location>
        <begin position="43"/>
        <end position="249"/>
    </location>
</feature>
<dbReference type="InterPro" id="IPR006311">
    <property type="entry name" value="TAT_signal"/>
</dbReference>
<dbReference type="Gene3D" id="3.40.50.720">
    <property type="entry name" value="NAD(P)-binding Rossmann-like Domain"/>
    <property type="match status" value="1"/>
</dbReference>
<dbReference type="InterPro" id="IPR051783">
    <property type="entry name" value="NAD(P)-dependent_oxidoreduct"/>
</dbReference>
<organism evidence="3 4">
    <name type="scientific">Saltatorellus ferox</name>
    <dbReference type="NCBI Taxonomy" id="2528018"/>
    <lineage>
        <taxon>Bacteria</taxon>
        <taxon>Pseudomonadati</taxon>
        <taxon>Planctomycetota</taxon>
        <taxon>Planctomycetia</taxon>
        <taxon>Planctomycetia incertae sedis</taxon>
        <taxon>Saltatorellus</taxon>
    </lineage>
</organism>
<dbReference type="PROSITE" id="PS51318">
    <property type="entry name" value="TAT"/>
    <property type="match status" value="1"/>
</dbReference>
<dbReference type="GO" id="GO:0005737">
    <property type="term" value="C:cytoplasm"/>
    <property type="evidence" value="ECO:0007669"/>
    <property type="project" value="TreeGrafter"/>
</dbReference>
<dbReference type="EMBL" id="CP036434">
    <property type="protein sequence ID" value="QDV07419.1"/>
    <property type="molecule type" value="Genomic_DNA"/>
</dbReference>
<evidence type="ECO:0000313" key="3">
    <source>
        <dbReference type="EMBL" id="QDV07419.1"/>
    </source>
</evidence>
<dbReference type="PANTHER" id="PTHR48079">
    <property type="entry name" value="PROTEIN YEEZ"/>
    <property type="match status" value="1"/>
</dbReference>
<protein>
    <submittedName>
        <fullName evidence="3">NAD dependent epimerase/dehydratase family protein</fullName>
    </submittedName>
</protein>
<feature type="signal peptide" evidence="1">
    <location>
        <begin position="1"/>
        <end position="24"/>
    </location>
</feature>
<dbReference type="SUPFAM" id="SSF51735">
    <property type="entry name" value="NAD(P)-binding Rossmann-fold domains"/>
    <property type="match status" value="1"/>
</dbReference>
<accession>A0A518ETK2</accession>
<dbReference type="AlphaFoldDB" id="A0A518ETK2"/>
<keyword evidence="1" id="KW-0732">Signal</keyword>
<sequence precursor="true">MSQNFTRRTILSAASSAAAATAFAPRILASSHGQGEEPKKRLLMLGGTAFLGPQIVQAALDAGWDVTLFNRGKTGPDRFPDLDSRTGDRNTGDYASLAEGEWDLCVDTSCYIPAHVTAAIEAVKGRVKHYVVVSTISVYADDAGENGPVSEDGKIGTIPEELMADFQEIRDVSKHGSRYYGALKALCESAAREAMTEGAVTVVRPGLIVGPDDRSDRYTYWPVRVAKGGEVLAPGNPDNSVQYIDVRDLGPFTFDVGARGTGKTYNATGFDRKVTFQDMIESCIPQHHGSPEDLTITWVDADFLQEQGVGQWMEMPLWIAGGGNHYTNDAACQDGLTFRPLTETAAATVAWHVAERGEGHAWRAVLAADKEANVLAAWHARPKK</sequence>
<evidence type="ECO:0000256" key="1">
    <source>
        <dbReference type="SAM" id="SignalP"/>
    </source>
</evidence>
<dbReference type="Proteomes" id="UP000320390">
    <property type="component" value="Chromosome"/>
</dbReference>
<reference evidence="3 4" key="1">
    <citation type="submission" date="2019-02" db="EMBL/GenBank/DDBJ databases">
        <title>Deep-cultivation of Planctomycetes and their phenomic and genomic characterization uncovers novel biology.</title>
        <authorList>
            <person name="Wiegand S."/>
            <person name="Jogler M."/>
            <person name="Boedeker C."/>
            <person name="Pinto D."/>
            <person name="Vollmers J."/>
            <person name="Rivas-Marin E."/>
            <person name="Kohn T."/>
            <person name="Peeters S.H."/>
            <person name="Heuer A."/>
            <person name="Rast P."/>
            <person name="Oberbeckmann S."/>
            <person name="Bunk B."/>
            <person name="Jeske O."/>
            <person name="Meyerdierks A."/>
            <person name="Storesund J.E."/>
            <person name="Kallscheuer N."/>
            <person name="Luecker S."/>
            <person name="Lage O.M."/>
            <person name="Pohl T."/>
            <person name="Merkel B.J."/>
            <person name="Hornburger P."/>
            <person name="Mueller R.-W."/>
            <person name="Bruemmer F."/>
            <person name="Labrenz M."/>
            <person name="Spormann A.M."/>
            <person name="Op den Camp H."/>
            <person name="Overmann J."/>
            <person name="Amann R."/>
            <person name="Jetten M.S.M."/>
            <person name="Mascher T."/>
            <person name="Medema M.H."/>
            <person name="Devos D.P."/>
            <person name="Kaster A.-K."/>
            <person name="Ovreas L."/>
            <person name="Rohde M."/>
            <person name="Galperin M.Y."/>
            <person name="Jogler C."/>
        </authorList>
    </citation>
    <scope>NUCLEOTIDE SEQUENCE [LARGE SCALE GENOMIC DNA]</scope>
    <source>
        <strain evidence="3 4">Poly30</strain>
    </source>
</reference>
<feature type="chain" id="PRO_5022032108" evidence="1">
    <location>
        <begin position="25"/>
        <end position="384"/>
    </location>
</feature>
<name>A0A518ETK2_9BACT</name>
<dbReference type="InterPro" id="IPR001509">
    <property type="entry name" value="Epimerase_deHydtase"/>
</dbReference>
<keyword evidence="4" id="KW-1185">Reference proteome</keyword>
<evidence type="ECO:0000259" key="2">
    <source>
        <dbReference type="Pfam" id="PF01370"/>
    </source>
</evidence>
<gene>
    <name evidence="3" type="ORF">Poly30_29430</name>
</gene>
<proteinExistence type="predicted"/>
<dbReference type="Pfam" id="PF01370">
    <property type="entry name" value="Epimerase"/>
    <property type="match status" value="1"/>
</dbReference>
<dbReference type="PANTHER" id="PTHR48079:SF6">
    <property type="entry name" value="NAD(P)-BINDING DOMAIN-CONTAINING PROTEIN-RELATED"/>
    <property type="match status" value="1"/>
</dbReference>